<dbReference type="InterPro" id="IPR008753">
    <property type="entry name" value="Peptidase_M13_N"/>
</dbReference>
<dbReference type="InterPro" id="IPR024079">
    <property type="entry name" value="MetalloPept_cat_dom_sf"/>
</dbReference>
<dbReference type="GO" id="GO:0004222">
    <property type="term" value="F:metalloendopeptidase activity"/>
    <property type="evidence" value="ECO:0007669"/>
    <property type="project" value="InterPro"/>
</dbReference>
<dbReference type="PANTHER" id="PTHR11733">
    <property type="entry name" value="ZINC METALLOPROTEASE FAMILY M13 NEPRILYSIN-RELATED"/>
    <property type="match status" value="1"/>
</dbReference>
<dbReference type="Proteomes" id="UP001321473">
    <property type="component" value="Unassembled WGS sequence"/>
</dbReference>
<keyword evidence="4" id="KW-1185">Reference proteome</keyword>
<dbReference type="EMBL" id="JARKHS020031660">
    <property type="protein sequence ID" value="KAK8760980.1"/>
    <property type="molecule type" value="Genomic_DNA"/>
</dbReference>
<comment type="caution">
    <text evidence="3">The sequence shown here is derived from an EMBL/GenBank/DDBJ whole genome shotgun (WGS) entry which is preliminary data.</text>
</comment>
<dbReference type="PROSITE" id="PS51885">
    <property type="entry name" value="NEPRILYSIN"/>
    <property type="match status" value="1"/>
</dbReference>
<dbReference type="InterPro" id="IPR042089">
    <property type="entry name" value="Peptidase_M13_dom_2"/>
</dbReference>
<accession>A0AAQ4DEU0</accession>
<dbReference type="InterPro" id="IPR000718">
    <property type="entry name" value="Peptidase_M13"/>
</dbReference>
<dbReference type="PANTHER" id="PTHR11733:SF241">
    <property type="entry name" value="GH26575P-RELATED"/>
    <property type="match status" value="1"/>
</dbReference>
<dbReference type="SUPFAM" id="SSF55486">
    <property type="entry name" value="Metalloproteases ('zincins'), catalytic domain"/>
    <property type="match status" value="1"/>
</dbReference>
<evidence type="ECO:0000313" key="4">
    <source>
        <dbReference type="Proteomes" id="UP001321473"/>
    </source>
</evidence>
<dbReference type="Pfam" id="PF05649">
    <property type="entry name" value="Peptidase_M13_N"/>
    <property type="match status" value="1"/>
</dbReference>
<sequence length="397" mass="44739">MKGNPDTRLVFLLAILYGGAKYLVDQASLMVFPWCDHPTKCFDYTQELADSMDPDVDPCDNFFDHVCGRWGWSHPLALSTGQLLVLQMRVLSAILHEIERPPTHSVPAVRKSVSAYQACLSVYEEGREDTKVLFDVFKQFKFEWPSLSLPADFNVVDFLLGLSLEYNLPTPLLVHLQPHLKTDKQYGLSLDFQVYSEIETYFDHLTIERCLPNVAPSLGSSDVAAVVERINKVYSDIDTTFTNLFQDNRITRLYATVKSVANESGKVATLETWLKVINSHLPKDRQITEDEDLLTFNNIGPLIRETLSKTEHSGYVDLVLFAGWNILGLYHVGVSYALGDCLNTLSVLATFNTAFTCINLVDKVRYARKTGGSRILCWIIDLRSLVRSLALALTMQA</sequence>
<evidence type="ECO:0000259" key="2">
    <source>
        <dbReference type="Pfam" id="PF05649"/>
    </source>
</evidence>
<dbReference type="GO" id="GO:0005886">
    <property type="term" value="C:plasma membrane"/>
    <property type="evidence" value="ECO:0007669"/>
    <property type="project" value="TreeGrafter"/>
</dbReference>
<dbReference type="Gene3D" id="1.10.1380.10">
    <property type="entry name" value="Neutral endopeptidase , domain2"/>
    <property type="match status" value="1"/>
</dbReference>
<evidence type="ECO:0000256" key="1">
    <source>
        <dbReference type="ARBA" id="ARBA00007357"/>
    </source>
</evidence>
<protein>
    <recommendedName>
        <fullName evidence="2">Peptidase M13 N-terminal domain-containing protein</fullName>
    </recommendedName>
</protein>
<proteinExistence type="inferred from homology"/>
<feature type="domain" description="Peptidase M13 N-terminal" evidence="2">
    <location>
        <begin position="58"/>
        <end position="191"/>
    </location>
</feature>
<name>A0AAQ4DEU0_AMBAM</name>
<comment type="similarity">
    <text evidence="1">Belongs to the peptidase M13 family.</text>
</comment>
<evidence type="ECO:0000313" key="3">
    <source>
        <dbReference type="EMBL" id="KAK8760980.1"/>
    </source>
</evidence>
<organism evidence="3 4">
    <name type="scientific">Amblyomma americanum</name>
    <name type="common">Lone star tick</name>
    <dbReference type="NCBI Taxonomy" id="6943"/>
    <lineage>
        <taxon>Eukaryota</taxon>
        <taxon>Metazoa</taxon>
        <taxon>Ecdysozoa</taxon>
        <taxon>Arthropoda</taxon>
        <taxon>Chelicerata</taxon>
        <taxon>Arachnida</taxon>
        <taxon>Acari</taxon>
        <taxon>Parasitiformes</taxon>
        <taxon>Ixodida</taxon>
        <taxon>Ixodoidea</taxon>
        <taxon>Ixodidae</taxon>
        <taxon>Amblyomminae</taxon>
        <taxon>Amblyomma</taxon>
    </lineage>
</organism>
<dbReference type="AlphaFoldDB" id="A0AAQ4DEU0"/>
<reference evidence="3 4" key="1">
    <citation type="journal article" date="2023" name="Arcadia Sci">
        <title>De novo assembly of a long-read Amblyomma americanum tick genome.</title>
        <authorList>
            <person name="Chou S."/>
            <person name="Poskanzer K.E."/>
            <person name="Rollins M."/>
            <person name="Thuy-Boun P.S."/>
        </authorList>
    </citation>
    <scope>NUCLEOTIDE SEQUENCE [LARGE SCALE GENOMIC DNA]</scope>
    <source>
        <strain evidence="3">F_SG_1</strain>
        <tissue evidence="3">Salivary glands</tissue>
    </source>
</reference>
<dbReference type="Gene3D" id="3.40.390.10">
    <property type="entry name" value="Collagenase (Catalytic Domain)"/>
    <property type="match status" value="1"/>
</dbReference>
<gene>
    <name evidence="3" type="ORF">V5799_027752</name>
</gene>
<dbReference type="GO" id="GO:0016485">
    <property type="term" value="P:protein processing"/>
    <property type="evidence" value="ECO:0007669"/>
    <property type="project" value="TreeGrafter"/>
</dbReference>